<dbReference type="EMBL" id="CADIKM010000029">
    <property type="protein sequence ID" value="CAB3798504.1"/>
    <property type="molecule type" value="Genomic_DNA"/>
</dbReference>
<evidence type="ECO:0000313" key="6">
    <source>
        <dbReference type="Proteomes" id="UP000494115"/>
    </source>
</evidence>
<dbReference type="Gene3D" id="3.40.50.1820">
    <property type="entry name" value="alpha/beta hydrolase"/>
    <property type="match status" value="1"/>
</dbReference>
<organism evidence="5 6">
    <name type="scientific">Pararobbsia alpina</name>
    <dbReference type="NCBI Taxonomy" id="621374"/>
    <lineage>
        <taxon>Bacteria</taxon>
        <taxon>Pseudomonadati</taxon>
        <taxon>Pseudomonadota</taxon>
        <taxon>Betaproteobacteria</taxon>
        <taxon>Burkholderiales</taxon>
        <taxon>Burkholderiaceae</taxon>
        <taxon>Pararobbsia</taxon>
    </lineage>
</organism>
<evidence type="ECO:0000313" key="5">
    <source>
        <dbReference type="EMBL" id="CAB3798504.1"/>
    </source>
</evidence>
<keyword evidence="3" id="KW-0732">Signal</keyword>
<dbReference type="InterPro" id="IPR050565">
    <property type="entry name" value="LYPA1-2/EST-like"/>
</dbReference>
<evidence type="ECO:0000256" key="3">
    <source>
        <dbReference type="SAM" id="SignalP"/>
    </source>
</evidence>
<dbReference type="AlphaFoldDB" id="A0A6S7BFA3"/>
<protein>
    <recommendedName>
        <fullName evidence="4">Phospholipase/carboxylesterase/thioesterase domain-containing protein</fullName>
    </recommendedName>
</protein>
<dbReference type="Proteomes" id="UP000494115">
    <property type="component" value="Unassembled WGS sequence"/>
</dbReference>
<evidence type="ECO:0000259" key="4">
    <source>
        <dbReference type="Pfam" id="PF02230"/>
    </source>
</evidence>
<evidence type="ECO:0000256" key="1">
    <source>
        <dbReference type="ARBA" id="ARBA00006499"/>
    </source>
</evidence>
<keyword evidence="6" id="KW-1185">Reference proteome</keyword>
<dbReference type="InterPro" id="IPR029058">
    <property type="entry name" value="AB_hydrolase_fold"/>
</dbReference>
<keyword evidence="2" id="KW-0378">Hydrolase</keyword>
<evidence type="ECO:0000256" key="2">
    <source>
        <dbReference type="ARBA" id="ARBA00022801"/>
    </source>
</evidence>
<gene>
    <name evidence="5" type="ORF">LMG28138_04455</name>
</gene>
<sequence>MKYFSKIFAVLFLAVLAIGVRAQTGNPSPDSQLHSDLSLKYLVHLPSKPTSPPPVIILLHGMGSNEQDLYSLQAAFPQKYAVVSARAPYTLAEGSYQWFQGTSVNGRLDGDPQQLAASRARIGRFIDEVVRKYGFDPHQVYLVGFSQGAILSYQVALTEPAKIKGIGIMSGAIFDSFVPLIKPSPQLSHLRIFISHGQADHRIPISYAQEADKRLEQLRLTLEFHVYPGMQHEINQAALQDLVNWLQAS</sequence>
<proteinExistence type="inferred from homology"/>
<feature type="domain" description="Phospholipase/carboxylesterase/thioesterase" evidence="4">
    <location>
        <begin position="52"/>
        <end position="248"/>
    </location>
</feature>
<dbReference type="SUPFAM" id="SSF53474">
    <property type="entry name" value="alpha/beta-Hydrolases"/>
    <property type="match status" value="1"/>
</dbReference>
<dbReference type="PANTHER" id="PTHR10655">
    <property type="entry name" value="LYSOPHOSPHOLIPASE-RELATED"/>
    <property type="match status" value="1"/>
</dbReference>
<reference evidence="5 6" key="1">
    <citation type="submission" date="2020-04" db="EMBL/GenBank/DDBJ databases">
        <authorList>
            <person name="De Canck E."/>
        </authorList>
    </citation>
    <scope>NUCLEOTIDE SEQUENCE [LARGE SCALE GENOMIC DNA]</scope>
    <source>
        <strain evidence="5 6">LMG 28138</strain>
    </source>
</reference>
<name>A0A6S7BFA3_9BURK</name>
<comment type="similarity">
    <text evidence="1">Belongs to the AB hydrolase superfamily. AB hydrolase 2 family.</text>
</comment>
<dbReference type="Pfam" id="PF02230">
    <property type="entry name" value="Abhydrolase_2"/>
    <property type="match status" value="1"/>
</dbReference>
<accession>A0A6S7BFA3</accession>
<dbReference type="RefSeq" id="WP_175107010.1">
    <property type="nucleotide sequence ID" value="NZ_CADIKM010000029.1"/>
</dbReference>
<feature type="chain" id="PRO_5028940062" description="Phospholipase/carboxylesterase/thioesterase domain-containing protein" evidence="3">
    <location>
        <begin position="23"/>
        <end position="249"/>
    </location>
</feature>
<feature type="signal peptide" evidence="3">
    <location>
        <begin position="1"/>
        <end position="22"/>
    </location>
</feature>
<dbReference type="GO" id="GO:0016787">
    <property type="term" value="F:hydrolase activity"/>
    <property type="evidence" value="ECO:0007669"/>
    <property type="project" value="UniProtKB-KW"/>
</dbReference>
<dbReference type="PANTHER" id="PTHR10655:SF17">
    <property type="entry name" value="LYSOPHOSPHOLIPASE-LIKE PROTEIN 1"/>
    <property type="match status" value="1"/>
</dbReference>
<dbReference type="InterPro" id="IPR003140">
    <property type="entry name" value="PLipase/COase/thioEstase"/>
</dbReference>